<keyword evidence="8" id="KW-1283">Bacterial microcompartment</keyword>
<dbReference type="PIRSF" id="PIRSF037250">
    <property type="entry name" value="CcmM"/>
    <property type="match status" value="1"/>
</dbReference>
<evidence type="ECO:0000256" key="6">
    <source>
        <dbReference type="ARBA" id="ARBA00023636"/>
    </source>
</evidence>
<evidence type="ECO:0000256" key="4">
    <source>
        <dbReference type="ARBA" id="ARBA00023587"/>
    </source>
</evidence>
<feature type="disulfide bond" evidence="13">
    <location>
        <begin position="262"/>
        <end position="280"/>
    </location>
</feature>
<sequence>MVVRNAAPPTPWSRSLAEPKIDATAYVHSFSNIIGDVRIGANVLIAPGTSIRADEGHPFHIGQNTNVQDGVVIHGLEQGRVIGDDAHSYSVWVGRDTSIAHMALIHGPAYVGNQCFIGFRSTIFNARVGDGCVVMMHVLIQNVNVPAGKLVPSGAIITTQEQADRLPSVAALDLEFATHVIGINQALRAGYHCADDISCINPIKEMNLTHTQQPTAHSGATNGSTMNGEIINHVRQLLAQGYRIGTEHADQRQFRTSSWKSCAPIQTSQESAVLAELQSCLAEHQSEYVRLIGIDPKAKRRVLEAIIHRPGQAPTPMSSNGGSSGSRSYNPAVNQPPVYTPDRSQSGVGLAPAIAAQVRQVLSKGGRIGMEHADERRFQTSSWKSCTPISATNESAVMAGLQACMAEHQGEYVRLIGIDPKAKRRILEAIIQRPGNKQVIQHTKEIARSLQDQGAYGSAAQGRGAIGGGIAEQINHLVAQGATIGVEYADERHFRASSWQTAPVIQAGSASQVVQALNSFLAQHQKDYVRLVGIDPKAKKRVAETIIQRPGKPAAVAANGASSPYGAPGYSAPSHQNGSSNGSGRLNAEVVNQIRQFINQGYAIGLEYADQRRYRTSSWQTAASVQGKRDSDAIALIESALAQHPKEYVRIIGIDPNAKRRVAEVLIQHPKK</sequence>
<dbReference type="Gene3D" id="3.30.190.10">
    <property type="entry name" value="Ribulose bisphosphate carboxylase, small subunit"/>
    <property type="match status" value="4"/>
</dbReference>
<dbReference type="InterPro" id="IPR000894">
    <property type="entry name" value="RuBisCO_ssu_dom"/>
</dbReference>
<dbReference type="PANTHER" id="PTHR43360:SF1">
    <property type="entry name" value="CARBOXYSOME ASSEMBLY PROTEIN CCMM"/>
    <property type="match status" value="1"/>
</dbReference>
<dbReference type="PANTHER" id="PTHR43360">
    <property type="entry name" value="CARBON DIOXIDE CONCENTRATING MECHANISM PROTEIN CCMM"/>
    <property type="match status" value="1"/>
</dbReference>
<feature type="domain" description="Ribulose bisphosphate carboxylase small subunit" evidence="15">
    <location>
        <begin position="458"/>
        <end position="550"/>
    </location>
</feature>
<proteinExistence type="inferred from homology"/>
<keyword evidence="17" id="KW-1185">Reference proteome</keyword>
<dbReference type="GO" id="GO:0015977">
    <property type="term" value="P:carbon fixation"/>
    <property type="evidence" value="ECO:0007669"/>
    <property type="project" value="UniProtKB-KW"/>
</dbReference>
<feature type="domain" description="Ribulose bisphosphate carboxylase small subunit" evidence="15">
    <location>
        <begin position="344"/>
        <end position="434"/>
    </location>
</feature>
<evidence type="ECO:0000313" key="16">
    <source>
        <dbReference type="EMBL" id="NDJ18080.1"/>
    </source>
</evidence>
<evidence type="ECO:0000256" key="3">
    <source>
        <dbReference type="ARBA" id="ARBA00023300"/>
    </source>
</evidence>
<dbReference type="GO" id="GO:0046872">
    <property type="term" value="F:metal ion binding"/>
    <property type="evidence" value="ECO:0007669"/>
    <property type="project" value="UniProtKB-KW"/>
</dbReference>
<dbReference type="SMART" id="SM00961">
    <property type="entry name" value="RuBisCO_small"/>
    <property type="match status" value="4"/>
</dbReference>
<dbReference type="Proteomes" id="UP000646053">
    <property type="component" value="Unassembled WGS sequence"/>
</dbReference>
<dbReference type="InterPro" id="IPR011004">
    <property type="entry name" value="Trimer_LpxA-like_sf"/>
</dbReference>
<dbReference type="GO" id="GO:0043886">
    <property type="term" value="F:structural constituent of carboxysome shell"/>
    <property type="evidence" value="ECO:0007669"/>
    <property type="project" value="InterPro"/>
</dbReference>
<feature type="domain" description="Ribulose bisphosphate carboxylase small subunit" evidence="15">
    <location>
        <begin position="575"/>
        <end position="670"/>
    </location>
</feature>
<evidence type="ECO:0000256" key="9">
    <source>
        <dbReference type="ARBA" id="ARBA00030397"/>
    </source>
</evidence>
<keyword evidence="11" id="KW-0479">Metal-binding</keyword>
<feature type="disulfide bond" evidence="13">
    <location>
        <begin position="386"/>
        <end position="404"/>
    </location>
</feature>
<dbReference type="RefSeq" id="WP_162423609.1">
    <property type="nucleotide sequence ID" value="NZ_WVIE01000013.1"/>
</dbReference>
<keyword evidence="7" id="KW-1282">Carboxysome</keyword>
<keyword evidence="2" id="KW-0677">Repeat</keyword>
<evidence type="ECO:0000313" key="17">
    <source>
        <dbReference type="Proteomes" id="UP000646053"/>
    </source>
</evidence>
<comment type="similarity">
    <text evidence="5">Belongs to the gamma-class carbonic anhydrase family.</text>
</comment>
<dbReference type="GO" id="GO:0015979">
    <property type="term" value="P:photosynthesis"/>
    <property type="evidence" value="ECO:0007669"/>
    <property type="project" value="UniProtKB-KW"/>
</dbReference>
<evidence type="ECO:0000256" key="13">
    <source>
        <dbReference type="PIRSR" id="PIRSR037250-53"/>
    </source>
</evidence>
<keyword evidence="3" id="KW-0120">Carbon dioxide fixation</keyword>
<dbReference type="Gene3D" id="2.160.10.10">
    <property type="entry name" value="Hexapeptide repeat proteins"/>
    <property type="match status" value="1"/>
</dbReference>
<dbReference type="CDD" id="cd00307">
    <property type="entry name" value="RuBisCO_small_like"/>
    <property type="match status" value="4"/>
</dbReference>
<dbReference type="AlphaFoldDB" id="A0A8J8CLT2"/>
<dbReference type="Pfam" id="PF00101">
    <property type="entry name" value="RuBisCO_small"/>
    <property type="match status" value="4"/>
</dbReference>
<dbReference type="CDD" id="cd00710">
    <property type="entry name" value="LbH_gamma_CA"/>
    <property type="match status" value="1"/>
</dbReference>
<dbReference type="InterPro" id="IPR036385">
    <property type="entry name" value="RuBisCO_ssu_sf"/>
</dbReference>
<feature type="binding site" description="in other chain" evidence="11">
    <location>
        <position position="74"/>
    </location>
    <ligand>
        <name>Zn(2+)</name>
        <dbReference type="ChEBI" id="CHEBI:29105"/>
        <note>ligand shared between two neighboring subunits</note>
    </ligand>
</feature>
<evidence type="ECO:0000256" key="7">
    <source>
        <dbReference type="ARBA" id="ARBA00023669"/>
    </source>
</evidence>
<keyword evidence="1" id="KW-0602">Photosynthesis</keyword>
<dbReference type="InterPro" id="IPR017156">
    <property type="entry name" value="CcmM"/>
</dbReference>
<reference evidence="16" key="1">
    <citation type="submission" date="2019-12" db="EMBL/GenBank/DDBJ databases">
        <title>High-Quality draft genome sequences of three cyanobacteria isolated from the limestone walls of the Old Cathedral of Coimbra.</title>
        <authorList>
            <person name="Tiago I."/>
            <person name="Soares F."/>
            <person name="Portugal A."/>
        </authorList>
    </citation>
    <scope>NUCLEOTIDE SEQUENCE</scope>
    <source>
        <strain evidence="16">A</strain>
    </source>
</reference>
<organism evidence="16 17">
    <name type="scientific">Myxacorys almedinensis A</name>
    <dbReference type="NCBI Taxonomy" id="2690445"/>
    <lineage>
        <taxon>Bacteria</taxon>
        <taxon>Bacillati</taxon>
        <taxon>Cyanobacteriota</taxon>
        <taxon>Cyanophyceae</taxon>
        <taxon>Leptolyngbyales</taxon>
        <taxon>Leptolyngbyaceae</taxon>
        <taxon>Myxacorys</taxon>
        <taxon>Myxacorys almedinensis</taxon>
    </lineage>
</organism>
<dbReference type="GO" id="GO:0031470">
    <property type="term" value="C:carboxysome"/>
    <property type="evidence" value="ECO:0007669"/>
    <property type="project" value="UniProtKB-SubCell"/>
</dbReference>
<evidence type="ECO:0000256" key="1">
    <source>
        <dbReference type="ARBA" id="ARBA00022531"/>
    </source>
</evidence>
<feature type="binding site" description="in other chain" evidence="11">
    <location>
        <position position="106"/>
    </location>
    <ligand>
        <name>Zn(2+)</name>
        <dbReference type="ChEBI" id="CHEBI:29105"/>
        <note>ligand shared between two neighboring subunits</note>
    </ligand>
</feature>
<dbReference type="InterPro" id="IPR052265">
    <property type="entry name" value="Gamma-CA"/>
</dbReference>
<evidence type="ECO:0000259" key="15">
    <source>
        <dbReference type="SMART" id="SM00961"/>
    </source>
</evidence>
<dbReference type="SUPFAM" id="SSF51161">
    <property type="entry name" value="Trimeric LpxA-like enzymes"/>
    <property type="match status" value="1"/>
</dbReference>
<evidence type="ECO:0000256" key="11">
    <source>
        <dbReference type="PIRSR" id="PIRSR037250-51"/>
    </source>
</evidence>
<accession>A0A8J8CLT2</accession>
<dbReference type="EMBL" id="WVIE01000013">
    <property type="protein sequence ID" value="NDJ18080.1"/>
    <property type="molecule type" value="Genomic_DNA"/>
</dbReference>
<dbReference type="SUPFAM" id="SSF55239">
    <property type="entry name" value="RuBisCO, small subunit"/>
    <property type="match status" value="4"/>
</dbReference>
<feature type="domain" description="Ribulose bisphosphate carboxylase small subunit" evidence="15">
    <location>
        <begin position="217"/>
        <end position="310"/>
    </location>
</feature>
<comment type="subcellular location">
    <subcellularLocation>
        <location evidence="4">Carboxysome</location>
    </subcellularLocation>
</comment>
<dbReference type="InterPro" id="IPR047223">
    <property type="entry name" value="CA_gamma_LbH"/>
</dbReference>
<evidence type="ECO:0000256" key="8">
    <source>
        <dbReference type="ARBA" id="ARBA00024446"/>
    </source>
</evidence>
<evidence type="ECO:0000256" key="2">
    <source>
        <dbReference type="ARBA" id="ARBA00022737"/>
    </source>
</evidence>
<keyword evidence="12" id="KW-1015">Disulfide bond</keyword>
<feature type="region of interest" description="Disordered" evidence="14">
    <location>
        <begin position="307"/>
        <end position="334"/>
    </location>
</feature>
<feature type="disulfide bond" evidence="12">
    <location>
        <begin position="193"/>
        <end position="199"/>
    </location>
</feature>
<feature type="binding site" evidence="11">
    <location>
        <position position="101"/>
    </location>
    <ligand>
        <name>Zn(2+)</name>
        <dbReference type="ChEBI" id="CHEBI:29105"/>
        <note>ligand shared between two neighboring subunits</note>
    </ligand>
</feature>
<evidence type="ECO:0000256" key="12">
    <source>
        <dbReference type="PIRSR" id="PIRSR037250-52"/>
    </source>
</evidence>
<keyword evidence="11" id="KW-0862">Zinc</keyword>
<evidence type="ECO:0000256" key="14">
    <source>
        <dbReference type="SAM" id="MobiDB-lite"/>
    </source>
</evidence>
<evidence type="ECO:0000256" key="10">
    <source>
        <dbReference type="PIRSR" id="PIRSR037250-50"/>
    </source>
</evidence>
<feature type="compositionally biased region" description="Low complexity" evidence="14">
    <location>
        <begin position="318"/>
        <end position="328"/>
    </location>
</feature>
<feature type="active site" description="Proton donor/acceptor" evidence="10">
    <location>
        <position position="55"/>
    </location>
</feature>
<evidence type="ECO:0000256" key="5">
    <source>
        <dbReference type="ARBA" id="ARBA00023595"/>
    </source>
</evidence>
<protein>
    <recommendedName>
        <fullName evidence="6">Carboxysome assembly protein CcmM</fullName>
    </recommendedName>
    <alternativeName>
        <fullName evidence="9">Carbon dioxide concentrating mechanism protein CcmM</fullName>
    </alternativeName>
</protein>
<comment type="caution">
    <text evidence="16">The sequence shown here is derived from an EMBL/GenBank/DDBJ whole genome shotgun (WGS) entry which is preliminary data.</text>
</comment>
<gene>
    <name evidence="16" type="ORF">GS601_12405</name>
</gene>
<name>A0A8J8CLT2_9CYAN</name>